<dbReference type="PANTHER" id="PTHR36835:SF1">
    <property type="entry name" value="CYTOCHROME BO(3) UBIQUINOL OXIDASE SUBUNIT 4"/>
    <property type="match status" value="1"/>
</dbReference>
<evidence type="ECO:0000256" key="17">
    <source>
        <dbReference type="SAM" id="Phobius"/>
    </source>
</evidence>
<dbReference type="GO" id="GO:0005886">
    <property type="term" value="C:plasma membrane"/>
    <property type="evidence" value="ECO:0007669"/>
    <property type="project" value="UniProtKB-SubCell"/>
</dbReference>
<dbReference type="RefSeq" id="WP_048848272.1">
    <property type="nucleotide sequence ID" value="NZ_BALE01000012.1"/>
</dbReference>
<dbReference type="Proteomes" id="UP000032679">
    <property type="component" value="Unassembled WGS sequence"/>
</dbReference>
<dbReference type="GO" id="GO:0019646">
    <property type="term" value="P:aerobic electron transport chain"/>
    <property type="evidence" value="ECO:0007669"/>
    <property type="project" value="TreeGrafter"/>
</dbReference>
<keyword evidence="19" id="KW-1185">Reference proteome</keyword>
<evidence type="ECO:0000256" key="1">
    <source>
        <dbReference type="ARBA" id="ARBA00004651"/>
    </source>
</evidence>
<organism evidence="18 19">
    <name type="scientific">Tanticharoenia sakaeratensis NBRC 103193</name>
    <dbReference type="NCBI Taxonomy" id="1231623"/>
    <lineage>
        <taxon>Bacteria</taxon>
        <taxon>Pseudomonadati</taxon>
        <taxon>Pseudomonadota</taxon>
        <taxon>Alphaproteobacteria</taxon>
        <taxon>Acetobacterales</taxon>
        <taxon>Acetobacteraceae</taxon>
        <taxon>Tanticharoenia</taxon>
    </lineage>
</organism>
<evidence type="ECO:0000256" key="13">
    <source>
        <dbReference type="ARBA" id="ARBA00030071"/>
    </source>
</evidence>
<dbReference type="PANTHER" id="PTHR36835">
    <property type="entry name" value="CYTOCHROME BO(3) UBIQUINOL OXIDASE SUBUNIT 4"/>
    <property type="match status" value="1"/>
</dbReference>
<evidence type="ECO:0000256" key="11">
    <source>
        <dbReference type="ARBA" id="ARBA00023136"/>
    </source>
</evidence>
<accession>A0A0D6MKB5</accession>
<evidence type="ECO:0000256" key="8">
    <source>
        <dbReference type="ARBA" id="ARBA00022982"/>
    </source>
</evidence>
<keyword evidence="6" id="KW-1003">Cell membrane</keyword>
<sequence length="111" mass="11847">MAQAHLTTPAGESHGSYGSYFIGFVLSVVLTAAAFAIVMMHGMSPTATIGAIAALAVIQVLVHLVFFLHLSTNSESRWNTMAFVFTVISVILLVGGTLFIMHDTSVNMMSR</sequence>
<proteinExistence type="inferred from homology"/>
<dbReference type="InterPro" id="IPR005171">
    <property type="entry name" value="Cyt_c_oxidase_su4_prok"/>
</dbReference>
<comment type="function">
    <text evidence="12">Cytochrome bo(3) ubiquinol terminal oxidase is the component of the aerobic respiratory chain of E.coli that predominates when cells are grown at high aeration. Has proton pump activity across the membrane in addition to electron transfer, pumping 2 protons/electron.</text>
</comment>
<feature type="transmembrane region" description="Helical" evidence="17">
    <location>
        <begin position="47"/>
        <end position="68"/>
    </location>
</feature>
<comment type="subcellular location">
    <subcellularLocation>
        <location evidence="1">Cell membrane</location>
        <topology evidence="1">Multi-pass membrane protein</topology>
    </subcellularLocation>
</comment>
<keyword evidence="11 17" id="KW-0472">Membrane</keyword>
<dbReference type="InterPro" id="IPR050968">
    <property type="entry name" value="Cytochrome_c_oxidase_bac_sub4"/>
</dbReference>
<keyword evidence="7 17" id="KW-0812">Transmembrane</keyword>
<evidence type="ECO:0000256" key="5">
    <source>
        <dbReference type="ARBA" id="ARBA00022448"/>
    </source>
</evidence>
<dbReference type="AlphaFoldDB" id="A0A0D6MKB5"/>
<dbReference type="OrthoDB" id="2375888at2"/>
<evidence type="ECO:0000256" key="10">
    <source>
        <dbReference type="ARBA" id="ARBA00023002"/>
    </source>
</evidence>
<dbReference type="GO" id="GO:0015078">
    <property type="term" value="F:proton transmembrane transporter activity"/>
    <property type="evidence" value="ECO:0007669"/>
    <property type="project" value="TreeGrafter"/>
</dbReference>
<dbReference type="GO" id="GO:0015990">
    <property type="term" value="P:electron transport coupled proton transport"/>
    <property type="evidence" value="ECO:0007669"/>
    <property type="project" value="InterPro"/>
</dbReference>
<dbReference type="InterPro" id="IPR014210">
    <property type="entry name" value="Cyt_o_ubiqinol_oxidase_su4"/>
</dbReference>
<dbReference type="NCBIfam" id="TIGR02847">
    <property type="entry name" value="CyoD"/>
    <property type="match status" value="1"/>
</dbReference>
<evidence type="ECO:0000313" key="18">
    <source>
        <dbReference type="EMBL" id="GAN53885.1"/>
    </source>
</evidence>
<dbReference type="GO" id="GO:0009319">
    <property type="term" value="C:cytochrome o ubiquinol oxidase complex"/>
    <property type="evidence" value="ECO:0007669"/>
    <property type="project" value="TreeGrafter"/>
</dbReference>
<evidence type="ECO:0000256" key="15">
    <source>
        <dbReference type="ARBA" id="ARBA00031887"/>
    </source>
</evidence>
<evidence type="ECO:0000313" key="19">
    <source>
        <dbReference type="Proteomes" id="UP000032679"/>
    </source>
</evidence>
<keyword evidence="8" id="KW-0249">Electron transport</keyword>
<name>A0A0D6MKB5_9PROT</name>
<keyword evidence="5" id="KW-0813">Transport</keyword>
<evidence type="ECO:0000256" key="16">
    <source>
        <dbReference type="ARBA" id="ARBA00032185"/>
    </source>
</evidence>
<feature type="transmembrane region" description="Helical" evidence="17">
    <location>
        <begin position="20"/>
        <end position="40"/>
    </location>
</feature>
<protein>
    <recommendedName>
        <fullName evidence="4">Cytochrome bo(3) ubiquinol oxidase subunit 4</fullName>
    </recommendedName>
    <alternativeName>
        <fullName evidence="16">Cytochrome o ubiquinol oxidase subunit 4</fullName>
    </alternativeName>
    <alternativeName>
        <fullName evidence="13">Oxidase bo(3) subunit 4</fullName>
    </alternativeName>
    <alternativeName>
        <fullName evidence="14">Ubiquinol oxidase polypeptide IV</fullName>
    </alternativeName>
    <alternativeName>
        <fullName evidence="15">Ubiquinol oxidase subunit 4</fullName>
    </alternativeName>
</protein>
<evidence type="ECO:0000256" key="7">
    <source>
        <dbReference type="ARBA" id="ARBA00022692"/>
    </source>
</evidence>
<comment type="similarity">
    <text evidence="2">Belongs to the cytochrome c oxidase bacterial subunit 4 family.</text>
</comment>
<evidence type="ECO:0000256" key="6">
    <source>
        <dbReference type="ARBA" id="ARBA00022475"/>
    </source>
</evidence>
<dbReference type="GO" id="GO:0009486">
    <property type="term" value="F:cytochrome bo3 ubiquinol oxidase activity"/>
    <property type="evidence" value="ECO:0007669"/>
    <property type="project" value="InterPro"/>
</dbReference>
<evidence type="ECO:0000256" key="4">
    <source>
        <dbReference type="ARBA" id="ARBA00014689"/>
    </source>
</evidence>
<comment type="caution">
    <text evidence="18">The sequence shown here is derived from an EMBL/GenBank/DDBJ whole genome shotgun (WGS) entry which is preliminary data.</text>
</comment>
<evidence type="ECO:0000256" key="2">
    <source>
        <dbReference type="ARBA" id="ARBA00008079"/>
    </source>
</evidence>
<evidence type="ECO:0000256" key="12">
    <source>
        <dbReference type="ARBA" id="ARBA00025694"/>
    </source>
</evidence>
<comment type="subunit">
    <text evidence="3">Heterooctamer of two A chains, two B chains, two C chains and two D chains.</text>
</comment>
<dbReference type="STRING" id="1231623.Tasa_012_061"/>
<reference evidence="18 19" key="1">
    <citation type="submission" date="2012-10" db="EMBL/GenBank/DDBJ databases">
        <title>Genome sequencing of Tanticharoenia sakaeratensis NBRC 103193.</title>
        <authorList>
            <person name="Azuma Y."/>
            <person name="Hadano H."/>
            <person name="Hirakawa H."/>
            <person name="Matsushita K."/>
        </authorList>
    </citation>
    <scope>NUCLEOTIDE SEQUENCE [LARGE SCALE GENOMIC DNA]</scope>
    <source>
        <strain evidence="18 19">NBRC 103193</strain>
    </source>
</reference>
<dbReference type="Pfam" id="PF03626">
    <property type="entry name" value="COX4_pro"/>
    <property type="match status" value="1"/>
</dbReference>
<evidence type="ECO:0000256" key="3">
    <source>
        <dbReference type="ARBA" id="ARBA00011700"/>
    </source>
</evidence>
<evidence type="ECO:0000256" key="14">
    <source>
        <dbReference type="ARBA" id="ARBA00030211"/>
    </source>
</evidence>
<keyword evidence="10" id="KW-0560">Oxidoreductase</keyword>
<evidence type="ECO:0000256" key="9">
    <source>
        <dbReference type="ARBA" id="ARBA00022989"/>
    </source>
</evidence>
<feature type="transmembrane region" description="Helical" evidence="17">
    <location>
        <begin position="80"/>
        <end position="101"/>
    </location>
</feature>
<dbReference type="EMBL" id="BALE01000012">
    <property type="protein sequence ID" value="GAN53885.1"/>
    <property type="molecule type" value="Genomic_DNA"/>
</dbReference>
<keyword evidence="9 17" id="KW-1133">Transmembrane helix</keyword>
<gene>
    <name evidence="18" type="ORF">Tasa_012_061</name>
</gene>